<evidence type="ECO:0000259" key="8">
    <source>
        <dbReference type="PROSITE" id="PS51146"/>
    </source>
</evidence>
<evidence type="ECO:0000313" key="9">
    <source>
        <dbReference type="EMBL" id="HHI97982.1"/>
    </source>
</evidence>
<comment type="caution">
    <text evidence="9">The sequence shown here is derived from an EMBL/GenBank/DDBJ whole genome shotgun (WGS) entry which is preliminary data.</text>
</comment>
<dbReference type="PROSITE" id="PS50162">
    <property type="entry name" value="RECA_2"/>
    <property type="match status" value="1"/>
</dbReference>
<evidence type="ECO:0000259" key="7">
    <source>
        <dbReference type="PROSITE" id="PS50162"/>
    </source>
</evidence>
<evidence type="ECO:0000256" key="4">
    <source>
        <dbReference type="ARBA" id="ARBA00022737"/>
    </source>
</evidence>
<feature type="domain" description="KaiC" evidence="8">
    <location>
        <begin position="2"/>
        <end position="242"/>
    </location>
</feature>
<evidence type="ECO:0000256" key="2">
    <source>
        <dbReference type="ARBA" id="ARBA00022553"/>
    </source>
</evidence>
<dbReference type="PRINTS" id="PR01874">
    <property type="entry name" value="DNAREPAIRADA"/>
</dbReference>
<protein>
    <recommendedName>
        <fullName evidence="1">non-specific serine/threonine protein kinase</fullName>
        <ecNumber evidence="1">2.7.11.1</ecNumber>
    </recommendedName>
</protein>
<sequence length="479" mass="53580">MERVSTGVAGLDLILKGGFFRGSSYLIVGDVGTGKTILALQWLLDGIKKDEKGLYITLAESAAQLRKNVSGFGWDLSSLKIRDFSPQPSELNHVGDYEVFYPAEVEEESFWQKLYQAVEEERPDRLVLDSVTVFHDLSANEYAFRRRLIAFIKFLLANNCTTLFLADAQEIKSLVSISMAVDGIVRLRLRPSKAHFTSSRNLEILKFRGSDVLLGEHSFRITSSGIKVFPHLIEKPVHTLKDRRVFSSGIKELDEMLGGGIEAGTVTLITGPSGLGKSTIAAQLITQLVKEGIPSVYYAFEEYLEMMLARCEKLNIPLAEALENGLLFERINPLELYPDEFLEMVRHHVEKGVRAVVIDSMRGYMLAMEEFSNLRSHFYNLVAYLTSKGVTTFIVNEIENLIGSLKISEIGISNLADNVILLRYAESRGKIIKVINCLKKRFGFCQPELRELEISSRGLRVGAPLTHLKGVLSGIPQVE</sequence>
<dbReference type="SUPFAM" id="SSF52540">
    <property type="entry name" value="P-loop containing nucleoside triphosphate hydrolases"/>
    <property type="match status" value="2"/>
</dbReference>
<evidence type="ECO:0000256" key="6">
    <source>
        <dbReference type="ARBA" id="ARBA00022801"/>
    </source>
</evidence>
<evidence type="ECO:0000256" key="5">
    <source>
        <dbReference type="ARBA" id="ARBA00022777"/>
    </source>
</evidence>
<accession>A0A7V5U397</accession>
<keyword evidence="6" id="KW-0378">Hydrolase</keyword>
<organism evidence="9">
    <name type="scientific">Thermodesulfatator atlanticus</name>
    <dbReference type="NCBI Taxonomy" id="501497"/>
    <lineage>
        <taxon>Bacteria</taxon>
        <taxon>Pseudomonadati</taxon>
        <taxon>Thermodesulfobacteriota</taxon>
        <taxon>Thermodesulfobacteria</taxon>
        <taxon>Thermodesulfobacteriales</taxon>
        <taxon>Thermodesulfatatoraceae</taxon>
        <taxon>Thermodesulfatator</taxon>
    </lineage>
</organism>
<dbReference type="PANTHER" id="PTHR42926">
    <property type="match status" value="1"/>
</dbReference>
<feature type="domain" description="KaiC" evidence="8">
    <location>
        <begin position="244"/>
        <end position="475"/>
    </location>
</feature>
<feature type="domain" description="RecA family profile 1" evidence="7">
    <location>
        <begin position="242"/>
        <end position="398"/>
    </location>
</feature>
<dbReference type="GO" id="GO:0004674">
    <property type="term" value="F:protein serine/threonine kinase activity"/>
    <property type="evidence" value="ECO:0007669"/>
    <property type="project" value="UniProtKB-EC"/>
</dbReference>
<dbReference type="InterPro" id="IPR027417">
    <property type="entry name" value="P-loop_NTPase"/>
</dbReference>
<gene>
    <name evidence="9" type="ORF">ENJ96_09055</name>
</gene>
<dbReference type="PROSITE" id="PS51146">
    <property type="entry name" value="KAIC"/>
    <property type="match status" value="2"/>
</dbReference>
<reference evidence="9" key="1">
    <citation type="journal article" date="2020" name="mSystems">
        <title>Genome- and Community-Level Interaction Insights into Carbon Utilization and Element Cycling Functions of Hydrothermarchaeota in Hydrothermal Sediment.</title>
        <authorList>
            <person name="Zhou Z."/>
            <person name="Liu Y."/>
            <person name="Xu W."/>
            <person name="Pan J."/>
            <person name="Luo Z.H."/>
            <person name="Li M."/>
        </authorList>
    </citation>
    <scope>NUCLEOTIDE SEQUENCE [LARGE SCALE GENOMIC DNA]</scope>
    <source>
        <strain evidence="9">HyVt-533</strain>
    </source>
</reference>
<dbReference type="EC" id="2.7.11.1" evidence="1"/>
<dbReference type="GO" id="GO:0003677">
    <property type="term" value="F:DNA binding"/>
    <property type="evidence" value="ECO:0007669"/>
    <property type="project" value="InterPro"/>
</dbReference>
<dbReference type="InterPro" id="IPR030665">
    <property type="entry name" value="KaiC"/>
</dbReference>
<dbReference type="AlphaFoldDB" id="A0A7V5U397"/>
<dbReference type="InterPro" id="IPR010624">
    <property type="entry name" value="KaiC_dom"/>
</dbReference>
<dbReference type="InterPro" id="IPR020588">
    <property type="entry name" value="RecA_ATP-bd"/>
</dbReference>
<dbReference type="GO" id="GO:0005524">
    <property type="term" value="F:ATP binding"/>
    <property type="evidence" value="ECO:0007669"/>
    <property type="project" value="InterPro"/>
</dbReference>
<dbReference type="SMART" id="SM00382">
    <property type="entry name" value="AAA"/>
    <property type="match status" value="2"/>
</dbReference>
<dbReference type="InterPro" id="IPR014774">
    <property type="entry name" value="KaiC-like_dom"/>
</dbReference>
<dbReference type="Pfam" id="PF06745">
    <property type="entry name" value="ATPase"/>
    <property type="match status" value="2"/>
</dbReference>
<dbReference type="InterPro" id="IPR051347">
    <property type="entry name" value="Circadian_clock_KaiC-rel"/>
</dbReference>
<dbReference type="GO" id="GO:0006281">
    <property type="term" value="P:DNA repair"/>
    <property type="evidence" value="ECO:0007669"/>
    <property type="project" value="InterPro"/>
</dbReference>
<dbReference type="EMBL" id="DROK01000268">
    <property type="protein sequence ID" value="HHI97982.1"/>
    <property type="molecule type" value="Genomic_DNA"/>
</dbReference>
<evidence type="ECO:0000256" key="1">
    <source>
        <dbReference type="ARBA" id="ARBA00012513"/>
    </source>
</evidence>
<dbReference type="Gene3D" id="3.40.50.300">
    <property type="entry name" value="P-loop containing nucleotide triphosphate hydrolases"/>
    <property type="match status" value="2"/>
</dbReference>
<proteinExistence type="predicted"/>
<evidence type="ECO:0000256" key="3">
    <source>
        <dbReference type="ARBA" id="ARBA00022679"/>
    </source>
</evidence>
<dbReference type="PANTHER" id="PTHR42926:SF1">
    <property type="entry name" value="CIRCADIAN CLOCK OSCILLATOR PROTEIN KAIC 1"/>
    <property type="match status" value="1"/>
</dbReference>
<dbReference type="InterPro" id="IPR003593">
    <property type="entry name" value="AAA+_ATPase"/>
</dbReference>
<keyword evidence="4" id="KW-0677">Repeat</keyword>
<dbReference type="GO" id="GO:0016787">
    <property type="term" value="F:hydrolase activity"/>
    <property type="evidence" value="ECO:0007669"/>
    <property type="project" value="UniProtKB-KW"/>
</dbReference>
<dbReference type="PIRSF" id="PIRSF039117">
    <property type="entry name" value="KaiC"/>
    <property type="match status" value="1"/>
</dbReference>
<name>A0A7V5U397_9BACT</name>
<keyword evidence="5" id="KW-0418">Kinase</keyword>
<keyword evidence="2" id="KW-0597">Phosphoprotein</keyword>
<dbReference type="GO" id="GO:0140664">
    <property type="term" value="F:ATP-dependent DNA damage sensor activity"/>
    <property type="evidence" value="ECO:0007669"/>
    <property type="project" value="InterPro"/>
</dbReference>
<keyword evidence="3" id="KW-0808">Transferase</keyword>
<dbReference type="Proteomes" id="UP000886101">
    <property type="component" value="Unassembled WGS sequence"/>
</dbReference>